<proteinExistence type="predicted"/>
<dbReference type="EMBL" id="JAUDZE010000019">
    <property type="protein sequence ID" value="MDN0016129.1"/>
    <property type="molecule type" value="Genomic_DNA"/>
</dbReference>
<protein>
    <submittedName>
        <fullName evidence="1">Uncharacterized protein</fullName>
    </submittedName>
</protein>
<comment type="caution">
    <text evidence="1">The sequence shown here is derived from an EMBL/GenBank/DDBJ whole genome shotgun (WGS) entry which is preliminary data.</text>
</comment>
<gene>
    <name evidence="1" type="ORF">QTA56_18140</name>
</gene>
<dbReference type="Proteomes" id="UP001168524">
    <property type="component" value="Unassembled WGS sequence"/>
</dbReference>
<name>A0ABT7WUD1_9GAMM</name>
<dbReference type="RefSeq" id="WP_086265276.1">
    <property type="nucleotide sequence ID" value="NZ_JAPQKF010000019.1"/>
</dbReference>
<sequence length="188" mass="21151">MTLDLLATHGTCSSYANLICKENFRICDGRHGAGVYFWHASPNFDDAVDLARSYAEFNLTKGAYDGVDETEPCVLACNILLNKNNFLDLESIDYLGVLRAYLLKFDAKLKAMPSRDVKAELTKIYNGFFQELEEISNEKIIVYHVKAAVPQNYKDPKSKGLQWATQFASSCLVVRENSVIPLASIRRI</sequence>
<organism evidence="1 2">
    <name type="scientific">Acinetobacter thutiue</name>
    <dbReference type="NCBI Taxonomy" id="2998078"/>
    <lineage>
        <taxon>Bacteria</taxon>
        <taxon>Pseudomonadati</taxon>
        <taxon>Pseudomonadota</taxon>
        <taxon>Gammaproteobacteria</taxon>
        <taxon>Moraxellales</taxon>
        <taxon>Moraxellaceae</taxon>
        <taxon>Acinetobacter</taxon>
    </lineage>
</organism>
<evidence type="ECO:0000313" key="1">
    <source>
        <dbReference type="EMBL" id="MDN0016129.1"/>
    </source>
</evidence>
<accession>A0ABT7WUD1</accession>
<evidence type="ECO:0000313" key="2">
    <source>
        <dbReference type="Proteomes" id="UP001168524"/>
    </source>
</evidence>
<keyword evidence="2" id="KW-1185">Reference proteome</keyword>
<reference evidence="1" key="1">
    <citation type="submission" date="2023-06" db="EMBL/GenBank/DDBJ databases">
        <title>Two novel species of Acinetobacter isolated from motorbike repairing workshop in Vietnam.</title>
        <authorList>
            <person name="Le N.T.T."/>
        </authorList>
    </citation>
    <scope>NUCLEOTIDE SEQUENCE</scope>
    <source>
        <strain evidence="1">VNH17</strain>
    </source>
</reference>